<proteinExistence type="predicted"/>
<accession>A0A1G2M2Z1</accession>
<sequence>MDLKEFHCQKCGKLLCKGRLTCKDDLLEVKCRGCQKICFFSGPDADIIKKRSVLIKQGLIPDSEKD</sequence>
<organism evidence="1 2">
    <name type="scientific">Candidatus Taylorbacteria bacterium RIFCSPHIGHO2_01_FULL_46_22b</name>
    <dbReference type="NCBI Taxonomy" id="1802301"/>
    <lineage>
        <taxon>Bacteria</taxon>
        <taxon>Candidatus Tayloriibacteriota</taxon>
    </lineage>
</organism>
<evidence type="ECO:0000313" key="1">
    <source>
        <dbReference type="EMBL" id="OHA18248.1"/>
    </source>
</evidence>
<dbReference type="EMBL" id="MHRF01000007">
    <property type="protein sequence ID" value="OHA18248.1"/>
    <property type="molecule type" value="Genomic_DNA"/>
</dbReference>
<reference evidence="1 2" key="1">
    <citation type="journal article" date="2016" name="Nat. Commun.">
        <title>Thousands of microbial genomes shed light on interconnected biogeochemical processes in an aquifer system.</title>
        <authorList>
            <person name="Anantharaman K."/>
            <person name="Brown C.T."/>
            <person name="Hug L.A."/>
            <person name="Sharon I."/>
            <person name="Castelle C.J."/>
            <person name="Probst A.J."/>
            <person name="Thomas B.C."/>
            <person name="Singh A."/>
            <person name="Wilkins M.J."/>
            <person name="Karaoz U."/>
            <person name="Brodie E.L."/>
            <person name="Williams K.H."/>
            <person name="Hubbard S.S."/>
            <person name="Banfield J.F."/>
        </authorList>
    </citation>
    <scope>NUCLEOTIDE SEQUENCE [LARGE SCALE GENOMIC DNA]</scope>
</reference>
<dbReference type="AlphaFoldDB" id="A0A1G2M2Z1"/>
<dbReference type="Proteomes" id="UP000178873">
    <property type="component" value="Unassembled WGS sequence"/>
</dbReference>
<comment type="caution">
    <text evidence="1">The sequence shown here is derived from an EMBL/GenBank/DDBJ whole genome shotgun (WGS) entry which is preliminary data.</text>
</comment>
<evidence type="ECO:0000313" key="2">
    <source>
        <dbReference type="Proteomes" id="UP000178873"/>
    </source>
</evidence>
<name>A0A1G2M2Z1_9BACT</name>
<gene>
    <name evidence="1" type="ORF">A2664_02165</name>
</gene>
<dbReference type="STRING" id="1802301.A2664_02165"/>
<protein>
    <submittedName>
        <fullName evidence="1">Uncharacterized protein</fullName>
    </submittedName>
</protein>